<gene>
    <name evidence="5" type="ORF">CSSPJE1EN1_LOCUS14316</name>
</gene>
<dbReference type="EMBL" id="OZ020097">
    <property type="protein sequence ID" value="CAK9268838.1"/>
    <property type="molecule type" value="Genomic_DNA"/>
</dbReference>
<dbReference type="Pfam" id="PF01103">
    <property type="entry name" value="Omp85"/>
    <property type="match status" value="1"/>
</dbReference>
<keyword evidence="1" id="KW-0934">Plastid</keyword>
<feature type="domain" description="Bacterial surface antigen (D15)" evidence="4">
    <location>
        <begin position="101"/>
        <end position="185"/>
    </location>
</feature>
<keyword evidence="6" id="KW-1185">Reference proteome</keyword>
<sequence>MCPLPSGALTMDGPLPHTVTLALTKLHSCKPISHLTSLDLSILHPLAHKTFSRYSDVLSAYGLSQIDQGLGSKFLFFNCHQVSEKPPLVGVVHGCYRGCMGDLASYNAFTLGGPYSVHGYNMGELGAAHNFLELAAEIQVPIRKTHTYGFVEYGTDLGSSKDVRGNPTEFFQQAGHGPSYGVKLQTVRAEYARD</sequence>
<protein>
    <recommendedName>
        <fullName evidence="4">Bacterial surface antigen (D15) domain-containing protein</fullName>
    </recommendedName>
</protein>
<dbReference type="Proteomes" id="UP001497444">
    <property type="component" value="Chromosome 2"/>
</dbReference>
<name>A0ABP0WPP6_9BRYO</name>
<proteinExistence type="predicted"/>
<dbReference type="InterPro" id="IPR039910">
    <property type="entry name" value="D15-like"/>
</dbReference>
<reference evidence="5 6" key="1">
    <citation type="submission" date="2024-02" db="EMBL/GenBank/DDBJ databases">
        <authorList>
            <consortium name="ELIXIR-Norway"/>
            <consortium name="Elixir Norway"/>
        </authorList>
    </citation>
    <scope>NUCLEOTIDE SEQUENCE [LARGE SCALE GENOMIC DNA]</scope>
</reference>
<keyword evidence="1" id="KW-1002">Plastid outer membrane</keyword>
<accession>A0ABP0WPP6</accession>
<evidence type="ECO:0000256" key="1">
    <source>
        <dbReference type="ARBA" id="ARBA00022805"/>
    </source>
</evidence>
<evidence type="ECO:0000259" key="4">
    <source>
        <dbReference type="Pfam" id="PF01103"/>
    </source>
</evidence>
<evidence type="ECO:0000313" key="5">
    <source>
        <dbReference type="EMBL" id="CAK9268838.1"/>
    </source>
</evidence>
<organism evidence="5 6">
    <name type="scientific">Sphagnum jensenii</name>
    <dbReference type="NCBI Taxonomy" id="128206"/>
    <lineage>
        <taxon>Eukaryota</taxon>
        <taxon>Viridiplantae</taxon>
        <taxon>Streptophyta</taxon>
        <taxon>Embryophyta</taxon>
        <taxon>Bryophyta</taxon>
        <taxon>Sphagnophytina</taxon>
        <taxon>Sphagnopsida</taxon>
        <taxon>Sphagnales</taxon>
        <taxon>Sphagnaceae</taxon>
        <taxon>Sphagnum</taxon>
    </lineage>
</organism>
<dbReference type="PANTHER" id="PTHR12815">
    <property type="entry name" value="SORTING AND ASSEMBLY MACHINERY SAMM50 PROTEIN FAMILY MEMBER"/>
    <property type="match status" value="1"/>
</dbReference>
<keyword evidence="2" id="KW-0472">Membrane</keyword>
<dbReference type="Gene3D" id="2.40.160.50">
    <property type="entry name" value="membrane protein fhac: a member of the omp85/tpsb transporter family"/>
    <property type="match status" value="1"/>
</dbReference>
<dbReference type="PANTHER" id="PTHR12815:SF42">
    <property type="entry name" value="BACTERIAL SURFACE ANTIGEN (D15) DOMAIN-CONTAINING PROTEIN"/>
    <property type="match status" value="1"/>
</dbReference>
<evidence type="ECO:0000256" key="2">
    <source>
        <dbReference type="ARBA" id="ARBA00023136"/>
    </source>
</evidence>
<dbReference type="InterPro" id="IPR000184">
    <property type="entry name" value="Bac_surfAg_D15"/>
</dbReference>
<evidence type="ECO:0000313" key="6">
    <source>
        <dbReference type="Proteomes" id="UP001497444"/>
    </source>
</evidence>
<comment type="subcellular location">
    <subcellularLocation>
        <location evidence="3">Plastid</location>
        <location evidence="3">Chloroplast outer membrane</location>
    </subcellularLocation>
</comment>
<evidence type="ECO:0000256" key="3">
    <source>
        <dbReference type="ARBA" id="ARBA00024013"/>
    </source>
</evidence>